<keyword evidence="6" id="KW-0509">mRNA transport</keyword>
<organism evidence="19 20">
    <name type="scientific">Thamnophis sirtalis</name>
    <dbReference type="NCBI Taxonomy" id="35019"/>
    <lineage>
        <taxon>Eukaryota</taxon>
        <taxon>Metazoa</taxon>
        <taxon>Chordata</taxon>
        <taxon>Craniata</taxon>
        <taxon>Vertebrata</taxon>
        <taxon>Euteleostomi</taxon>
        <taxon>Lepidosauria</taxon>
        <taxon>Squamata</taxon>
        <taxon>Bifurcata</taxon>
        <taxon>Unidentata</taxon>
        <taxon>Episquamata</taxon>
        <taxon>Toxicofera</taxon>
        <taxon>Serpentes</taxon>
        <taxon>Colubroidea</taxon>
        <taxon>Colubridae</taxon>
        <taxon>Natricinae</taxon>
        <taxon>Thamnophis</taxon>
    </lineage>
</organism>
<dbReference type="InterPro" id="IPR037624">
    <property type="entry name" value="Nup133-like"/>
</dbReference>
<keyword evidence="10" id="KW-0906">Nuclear pore complex</keyword>
<dbReference type="RefSeq" id="XP_013915304.1">
    <property type="nucleotide sequence ID" value="XM_014059829.1"/>
</dbReference>
<dbReference type="GO" id="GO:0016973">
    <property type="term" value="P:poly(A)+ mRNA export from nucleus"/>
    <property type="evidence" value="ECO:0007669"/>
    <property type="project" value="TreeGrafter"/>
</dbReference>
<keyword evidence="5" id="KW-0158">Chromosome</keyword>
<dbReference type="FunFam" id="1.25.40.700:FF:000001">
    <property type="entry name" value="Nuclear pore complex protein"/>
    <property type="match status" value="1"/>
</dbReference>
<evidence type="ECO:0000256" key="15">
    <source>
        <dbReference type="ARBA" id="ARBA00068592"/>
    </source>
</evidence>
<evidence type="ECO:0000313" key="19">
    <source>
        <dbReference type="Proteomes" id="UP000504617"/>
    </source>
</evidence>
<dbReference type="GO" id="GO:0048513">
    <property type="term" value="P:animal organ development"/>
    <property type="evidence" value="ECO:0007669"/>
    <property type="project" value="UniProtKB-ARBA"/>
</dbReference>
<feature type="domain" description="Nucleoporin Nup133/Nup155-like C-terminal" evidence="17">
    <location>
        <begin position="844"/>
        <end position="1082"/>
    </location>
</feature>
<dbReference type="Gene3D" id="1.20.58.1380">
    <property type="match status" value="1"/>
</dbReference>
<evidence type="ECO:0000256" key="1">
    <source>
        <dbReference type="ARBA" id="ARBA00004567"/>
    </source>
</evidence>
<evidence type="ECO:0000256" key="9">
    <source>
        <dbReference type="ARBA" id="ARBA00023010"/>
    </source>
</evidence>
<sequence length="1181" mass="133713">MRRVCFTRRDRDRKAWDIYFFYNGSSIFRVEAMFLSTPTSPHTPGGGGGSGRRSLRPGGKKSQMLVTPSVSSPAFFSPATRRHLGSLSARCTPTKIVHHPTGSETINYDVKKFGSPLPVKVVEAMRMADAEDDLSMLLDESGWAWLIHKDRLIIWKIGQSSIAKCSICKELQLPASDYIWTAHLVAVSCLNVPGEASSLQSLVVMAATREGTIRYWPSLVHESSYTEMNMDFGGALYNFLTAVKGGSFILSSARSQFIRLTPDSNGKIYQHGLAEGQGMFSGIGRKVSSLLGILSPSNDEELSSVLWDEDDSRFYAVTNSNLYKWEIEDNAERQVLSWDINRVLKENIMESIWGSESNYGDIKEDINVQYLDLQQNCDGLVILAAAWHLGDTPCLVYYTLITVEDNGYPTSDNVIVEVTQYNPPFQPEEPMCHLIVPDFSSHFACLYTENEVFACSTGTGRTSLPQEKIIFSAHGDKILGAGYSAQLPIFFVQKSGLVTICSKETTSLLPEDIEDSLACSVAEPNDESIGFDSSSRMDIVAQEDKTKMLKSSFLQFCRKDVQGANATIADLFPQQADFGPDADLDRAVTQVSEELIDDYPTSDPRWAESVPEDAANFTNSSIIILHQLDNKSQAHSMYIDFLRQVDLFGRLDCVQVRGMPMAARLLLCEHAEKLAAAIALKNYHYKLPDLVTCAIQIALNKREYDIPSGLTPADVFFREVSQVDTIFECLLEKEKQVLKDTSVQSEEWGETVVEVNNIIKDMLKAAIQDRQSKIPLYKIRDPTKVEPEYVPWTASLGVRTTIVQQHEIILKKVYPQANSKLRSTVTEQLVALLDCFLDGYVSQLKSVDRPEHQERYNSLLVEYEQKRTELLLPLLVLKQYQQAAALAEKYCDFDILVQLCEQTDNQSRLQRYMTQFADQNFSDFLFRWYLEKGKRGKLLSQPIAQHGQLASFLQAHEHLSWLHDINSNDMDKAYRTLHNLANTETRYFAKKKTLLGLSKLSVLASNISDVMLNEKIEEIIEQECFLLHQETLPEQLLAEKKMSLNEMPVLSAPQLIELYICDENQKANEYDFKKALDLLEYIDQAEQVDINYLKLKILCKALLRDGWSNSEGKDDPIEASKDSIFVKILQKLMKEGVQLREYLPDVKDLMQSDELGHLKYNPYFEFVLKANYELHVFRNQA</sequence>
<reference evidence="20" key="1">
    <citation type="submission" date="2025-08" db="UniProtKB">
        <authorList>
            <consortium name="RefSeq"/>
        </authorList>
    </citation>
    <scope>IDENTIFICATION</scope>
    <source>
        <tissue evidence="20">Skeletal muscle</tissue>
    </source>
</reference>
<dbReference type="OrthoDB" id="103454at2759"/>
<evidence type="ECO:0000256" key="3">
    <source>
        <dbReference type="ARBA" id="ARBA00005569"/>
    </source>
</evidence>
<keyword evidence="7" id="KW-0995">Kinetochore</keyword>
<evidence type="ECO:0000256" key="2">
    <source>
        <dbReference type="ARBA" id="ARBA00004629"/>
    </source>
</evidence>
<keyword evidence="19" id="KW-1185">Reference proteome</keyword>
<dbReference type="KEGG" id="tsr:106543753"/>
<dbReference type="PANTHER" id="PTHR13405">
    <property type="entry name" value="NUCLEAR PORE COMPLEX PROTEIN NUP133"/>
    <property type="match status" value="1"/>
</dbReference>
<evidence type="ECO:0000259" key="17">
    <source>
        <dbReference type="Pfam" id="PF03177"/>
    </source>
</evidence>
<evidence type="ECO:0000256" key="10">
    <source>
        <dbReference type="ARBA" id="ARBA00023132"/>
    </source>
</evidence>
<dbReference type="Gene3D" id="1.25.40.700">
    <property type="match status" value="1"/>
</dbReference>
<comment type="subcellular location">
    <subcellularLocation>
        <location evidence="2">Chromosome</location>
        <location evidence="2">Centromere</location>
        <location evidence="2">Kinetochore</location>
    </subcellularLocation>
    <subcellularLocation>
        <location evidence="1">Nucleus</location>
        <location evidence="1">Nuclear pore complex</location>
    </subcellularLocation>
</comment>
<comment type="function">
    <text evidence="13">Involved in poly(A)+ RNA transport. Involved in nephrogenesis.</text>
</comment>
<keyword evidence="12" id="KW-0137">Centromere</keyword>
<dbReference type="GO" id="GO:0000776">
    <property type="term" value="C:kinetochore"/>
    <property type="evidence" value="ECO:0007669"/>
    <property type="project" value="UniProtKB-KW"/>
</dbReference>
<dbReference type="FunFam" id="2.130.10.10:FF:000238">
    <property type="entry name" value="Nuclear pore complex protein Nup133"/>
    <property type="match status" value="1"/>
</dbReference>
<dbReference type="CTD" id="55746"/>
<evidence type="ECO:0000256" key="11">
    <source>
        <dbReference type="ARBA" id="ARBA00023242"/>
    </source>
</evidence>
<evidence type="ECO:0000259" key="18">
    <source>
        <dbReference type="Pfam" id="PF08801"/>
    </source>
</evidence>
<evidence type="ECO:0000313" key="20">
    <source>
        <dbReference type="RefSeq" id="XP_013915304.1"/>
    </source>
</evidence>
<dbReference type="Pfam" id="PF08801">
    <property type="entry name" value="Nucleoporin_N"/>
    <property type="match status" value="1"/>
</dbReference>
<dbReference type="InterPro" id="IPR014908">
    <property type="entry name" value="Nucleoporin_Nup133/Nup155_N"/>
</dbReference>
<dbReference type="InterPro" id="IPR015943">
    <property type="entry name" value="WD40/YVTN_repeat-like_dom_sf"/>
</dbReference>
<protein>
    <recommendedName>
        <fullName evidence="15">Nuclear pore complex protein Nup133</fullName>
    </recommendedName>
</protein>
<feature type="domain" description="Nucleoporin Nup133/Nup155-like N-terminal" evidence="18">
    <location>
        <begin position="115"/>
        <end position="465"/>
    </location>
</feature>
<feature type="region of interest" description="Disordered" evidence="16">
    <location>
        <begin position="39"/>
        <end position="64"/>
    </location>
</feature>
<dbReference type="Pfam" id="PF03177">
    <property type="entry name" value="Nucleoporin_C"/>
    <property type="match status" value="1"/>
</dbReference>
<evidence type="ECO:0000256" key="16">
    <source>
        <dbReference type="SAM" id="MobiDB-lite"/>
    </source>
</evidence>
<dbReference type="GO" id="GO:0000972">
    <property type="term" value="P:transcription-dependent tethering of RNA polymerase II gene DNA at nuclear periphery"/>
    <property type="evidence" value="ECO:0007669"/>
    <property type="project" value="TreeGrafter"/>
</dbReference>
<dbReference type="GO" id="GO:0031080">
    <property type="term" value="C:nuclear pore outer ring"/>
    <property type="evidence" value="ECO:0007669"/>
    <property type="project" value="TreeGrafter"/>
</dbReference>
<gene>
    <name evidence="20" type="primary">NUP133</name>
</gene>
<dbReference type="GO" id="GO:0017056">
    <property type="term" value="F:structural constituent of nuclear pore"/>
    <property type="evidence" value="ECO:0007669"/>
    <property type="project" value="InterPro"/>
</dbReference>
<keyword evidence="8" id="KW-0653">Protein transport</keyword>
<evidence type="ECO:0000256" key="12">
    <source>
        <dbReference type="ARBA" id="ARBA00023328"/>
    </source>
</evidence>
<accession>A0A6I9XHU6</accession>
<evidence type="ECO:0000256" key="7">
    <source>
        <dbReference type="ARBA" id="ARBA00022838"/>
    </source>
</evidence>
<name>A0A6I9XHU6_9SAUR</name>
<dbReference type="Proteomes" id="UP000504617">
    <property type="component" value="Unplaced"/>
</dbReference>
<evidence type="ECO:0000256" key="4">
    <source>
        <dbReference type="ARBA" id="ARBA00022448"/>
    </source>
</evidence>
<dbReference type="PANTHER" id="PTHR13405:SF11">
    <property type="entry name" value="NUCLEAR PORE COMPLEX PROTEIN NUP133"/>
    <property type="match status" value="1"/>
</dbReference>
<keyword evidence="11" id="KW-0539">Nucleus</keyword>
<evidence type="ECO:0000256" key="8">
    <source>
        <dbReference type="ARBA" id="ARBA00022927"/>
    </source>
</evidence>
<dbReference type="Gene3D" id="2.130.10.10">
    <property type="entry name" value="YVTN repeat-like/Quinoprotein amine dehydrogenase"/>
    <property type="match status" value="1"/>
</dbReference>
<dbReference type="GO" id="GO:0048731">
    <property type="term" value="P:system development"/>
    <property type="evidence" value="ECO:0007669"/>
    <property type="project" value="UniProtKB-ARBA"/>
</dbReference>
<dbReference type="GO" id="GO:0006606">
    <property type="term" value="P:protein import into nucleus"/>
    <property type="evidence" value="ECO:0007669"/>
    <property type="project" value="TreeGrafter"/>
</dbReference>
<dbReference type="FunFam" id="1.20.58.1380:FF:000001">
    <property type="entry name" value="Nuclear pore complex protein Nup133"/>
    <property type="match status" value="1"/>
</dbReference>
<evidence type="ECO:0000256" key="6">
    <source>
        <dbReference type="ARBA" id="ARBA00022816"/>
    </source>
</evidence>
<dbReference type="InterPro" id="IPR007187">
    <property type="entry name" value="Nucleoporin_Nup133/Nup155_C"/>
</dbReference>
<keyword evidence="4" id="KW-0813">Transport</keyword>
<evidence type="ECO:0000256" key="13">
    <source>
        <dbReference type="ARBA" id="ARBA00055775"/>
    </source>
</evidence>
<comment type="subunit">
    <text evidence="14">Forms part of the Nup160 subcomplex in the nuclear pore which is composed of NUP160, NUP133, NUP107 and Nup96. This complex plays a role in RNA export and in tethering Nup98 and NUP153 to the nucleus.</text>
</comment>
<dbReference type="GeneID" id="106543753"/>
<comment type="similarity">
    <text evidence="3">Belongs to the nucleoporin Nup133 family.</text>
</comment>
<proteinExistence type="inferred from homology"/>
<evidence type="ECO:0000256" key="14">
    <source>
        <dbReference type="ARBA" id="ARBA00061981"/>
    </source>
</evidence>
<dbReference type="AlphaFoldDB" id="A0A6I9XHU6"/>
<keyword evidence="9" id="KW-0811">Translocation</keyword>
<evidence type="ECO:0000256" key="5">
    <source>
        <dbReference type="ARBA" id="ARBA00022454"/>
    </source>
</evidence>
<dbReference type="SUPFAM" id="SSF117289">
    <property type="entry name" value="Nucleoporin domain"/>
    <property type="match status" value="1"/>
</dbReference>